<evidence type="ECO:0000256" key="1">
    <source>
        <dbReference type="SAM" id="MobiDB-lite"/>
    </source>
</evidence>
<feature type="chain" id="PRO_5028821543" description="Benzoate transporter" evidence="2">
    <location>
        <begin position="25"/>
        <end position="698"/>
    </location>
</feature>
<protein>
    <recommendedName>
        <fullName evidence="5">Benzoate transporter</fullName>
    </recommendedName>
</protein>
<dbReference type="InterPro" id="IPR019198">
    <property type="entry name" value="Beta_propeller_containing"/>
</dbReference>
<evidence type="ECO:0000313" key="4">
    <source>
        <dbReference type="Proteomes" id="UP000479526"/>
    </source>
</evidence>
<organism evidence="3 4">
    <name type="scientific">Herbidospora solisilvae</name>
    <dbReference type="NCBI Taxonomy" id="2696284"/>
    <lineage>
        <taxon>Bacteria</taxon>
        <taxon>Bacillati</taxon>
        <taxon>Actinomycetota</taxon>
        <taxon>Actinomycetes</taxon>
        <taxon>Streptosporangiales</taxon>
        <taxon>Streptosporangiaceae</taxon>
        <taxon>Herbidospora</taxon>
    </lineage>
</organism>
<dbReference type="Pfam" id="PF09826">
    <property type="entry name" value="Beta_propel"/>
    <property type="match status" value="1"/>
</dbReference>
<accession>A0A7C9P214</accession>
<reference evidence="3 4" key="1">
    <citation type="submission" date="2020-01" db="EMBL/GenBank/DDBJ databases">
        <title>Herbidospora sp. NEAU-GS84 nov., a novel actinomycete isolated from soil.</title>
        <authorList>
            <person name="Han L."/>
        </authorList>
    </citation>
    <scope>NUCLEOTIDE SEQUENCE [LARGE SCALE GENOMIC DNA]</scope>
    <source>
        <strain evidence="3 4">NEAU-GS84</strain>
    </source>
</reference>
<evidence type="ECO:0000256" key="2">
    <source>
        <dbReference type="SAM" id="SignalP"/>
    </source>
</evidence>
<keyword evidence="2" id="KW-0732">Signal</keyword>
<proteinExistence type="predicted"/>
<name>A0A7C9P214_9ACTN</name>
<gene>
    <name evidence="3" type="ORF">GT755_28320</name>
</gene>
<dbReference type="PROSITE" id="PS51257">
    <property type="entry name" value="PROKAR_LIPOPROTEIN"/>
    <property type="match status" value="1"/>
</dbReference>
<evidence type="ECO:0008006" key="5">
    <source>
        <dbReference type="Google" id="ProtNLM"/>
    </source>
</evidence>
<dbReference type="RefSeq" id="WP_161482594.1">
    <property type="nucleotide sequence ID" value="NZ_WXEW01000008.1"/>
</dbReference>
<feature type="region of interest" description="Disordered" evidence="1">
    <location>
        <begin position="353"/>
        <end position="411"/>
    </location>
</feature>
<comment type="caution">
    <text evidence="3">The sequence shown here is derived from an EMBL/GenBank/DDBJ whole genome shotgun (WGS) entry which is preliminary data.</text>
</comment>
<dbReference type="Proteomes" id="UP000479526">
    <property type="component" value="Unassembled WGS sequence"/>
</dbReference>
<feature type="signal peptide" evidence="2">
    <location>
        <begin position="1"/>
        <end position="24"/>
    </location>
</feature>
<dbReference type="EMBL" id="WXEW01000008">
    <property type="protein sequence ID" value="NAS25577.1"/>
    <property type="molecule type" value="Genomic_DNA"/>
</dbReference>
<sequence>MTTSIRVAGAIAIALLATACTPGAAPSPDPVTPINLTSNIKLVAFDDCDSMLEGLRAAAVKHAQSFQVMPMAMAEAADTARSTAGAGAQTHSTTNVHEAGVDEPDLVKTDGERVVTVNRGVLRVMDAASGKVTGTLRLVTEEQSWAEANLLVAGDRALVLFNNGGYLPAATARVADGPMMLASPRYVMVDLAGPPKVLASMSPANAIHVDARMVGTTVRIVVRSEPQVPVPEYDGDMTQKEMLEAVKETYRKAPLDAWLPKYEIESNGQATQGAVKCENVSHPADFTGRSLVTVHTLDLNGSFGTTEPISVAADGDTVYGTQDSLYVTSNPLWWGGFFPMPLAEEVDPMPVAEAAPASPVAPSPDPDMPTQIPDPGKVAPEAQPTPSGAEKVTPTAEVVSPSPSGNEDTVPEVVPVSERTEVHRFDVTGTGVPRYVASGSVPGRLLNQYSMSEYDGHLRIATTTTPRAQEEKSESGVYVLKADTLAATGQVTGLGKGERIYSVRFIGPVGYMVTFRQVDPLYTLDLRDPQVPKVTGELKITGFSAYLHPAGDGRLIGVGQEADTKGRTKGTQVSLFDVRDPGAPAVLSRYHQEDSATQAEWDPHAFLYWPQDGLALIPLATWGADYYDGSQALVLKVGETIEKAGVITHPKPGVPNLPLDPSIRRSVIIGDTVWTFSDLGVKISDKATLADRAWVKFF</sequence>
<keyword evidence="4" id="KW-1185">Reference proteome</keyword>
<evidence type="ECO:0000313" key="3">
    <source>
        <dbReference type="EMBL" id="NAS25577.1"/>
    </source>
</evidence>
<dbReference type="AlphaFoldDB" id="A0A7C9P214"/>